<dbReference type="Proteomes" id="UP000294933">
    <property type="component" value="Unassembled WGS sequence"/>
</dbReference>
<accession>A0A4Y7Q243</accession>
<dbReference type="EMBL" id="ML170179">
    <property type="protein sequence ID" value="TDL21717.1"/>
    <property type="molecule type" value="Genomic_DNA"/>
</dbReference>
<gene>
    <name evidence="1" type="ORF">BD410DRAFT_288131</name>
</gene>
<evidence type="ECO:0000313" key="1">
    <source>
        <dbReference type="EMBL" id="TDL21717.1"/>
    </source>
</evidence>
<protein>
    <submittedName>
        <fullName evidence="1">Uncharacterized protein</fullName>
    </submittedName>
</protein>
<evidence type="ECO:0000313" key="2">
    <source>
        <dbReference type="Proteomes" id="UP000294933"/>
    </source>
</evidence>
<keyword evidence="2" id="KW-1185">Reference proteome</keyword>
<dbReference type="AlphaFoldDB" id="A0A4Y7Q243"/>
<organism evidence="1 2">
    <name type="scientific">Rickenella mellea</name>
    <dbReference type="NCBI Taxonomy" id="50990"/>
    <lineage>
        <taxon>Eukaryota</taxon>
        <taxon>Fungi</taxon>
        <taxon>Dikarya</taxon>
        <taxon>Basidiomycota</taxon>
        <taxon>Agaricomycotina</taxon>
        <taxon>Agaricomycetes</taxon>
        <taxon>Hymenochaetales</taxon>
        <taxon>Rickenellaceae</taxon>
        <taxon>Rickenella</taxon>
    </lineage>
</organism>
<proteinExistence type="predicted"/>
<dbReference type="VEuPathDB" id="FungiDB:BD410DRAFT_288131"/>
<reference evidence="1 2" key="1">
    <citation type="submission" date="2018-06" db="EMBL/GenBank/DDBJ databases">
        <title>A transcriptomic atlas of mushroom development highlights an independent origin of complex multicellularity.</title>
        <authorList>
            <consortium name="DOE Joint Genome Institute"/>
            <person name="Krizsan K."/>
            <person name="Almasi E."/>
            <person name="Merenyi Z."/>
            <person name="Sahu N."/>
            <person name="Viragh M."/>
            <person name="Koszo T."/>
            <person name="Mondo S."/>
            <person name="Kiss B."/>
            <person name="Balint B."/>
            <person name="Kues U."/>
            <person name="Barry K."/>
            <person name="Hegedus J.C."/>
            <person name="Henrissat B."/>
            <person name="Johnson J."/>
            <person name="Lipzen A."/>
            <person name="Ohm R."/>
            <person name="Nagy I."/>
            <person name="Pangilinan J."/>
            <person name="Yan J."/>
            <person name="Xiong Y."/>
            <person name="Grigoriev I.V."/>
            <person name="Hibbett D.S."/>
            <person name="Nagy L.G."/>
        </authorList>
    </citation>
    <scope>NUCLEOTIDE SEQUENCE [LARGE SCALE GENOMIC DNA]</scope>
    <source>
        <strain evidence="1 2">SZMC22713</strain>
    </source>
</reference>
<name>A0A4Y7Q243_9AGAM</name>
<sequence length="186" mass="21509">MFDPDNGEPVLGVLDDLQAWDAPPNGGKPEYLNWGIRKTYYLSAYWPHNFEELILPPSRSHSSTQFTIDWDTIERCEEAMSLLYFALAVESIARHDFHFLLLTFEKSFSTRCQVYTAVTLPPPIGAIGYFMESFDFVSLDFLPEHEISHPFPTRRTEQTGEAYRHCLDVSPWNVLSTGSFFDRWSI</sequence>